<dbReference type="AlphaFoldDB" id="A0AAN7H774"/>
<dbReference type="PANTHER" id="PTHR13847:SF284">
    <property type="entry name" value="FAD DEPENDENT OXIDOREDUCTASE DOMAIN-CONTAINING PROTEIN"/>
    <property type="match status" value="1"/>
</dbReference>
<dbReference type="Gene3D" id="3.50.50.60">
    <property type="entry name" value="FAD/NAD(P)-binding domain"/>
    <property type="match status" value="1"/>
</dbReference>
<organism evidence="2 3">
    <name type="scientific">Achaetomium macrosporum</name>
    <dbReference type="NCBI Taxonomy" id="79813"/>
    <lineage>
        <taxon>Eukaryota</taxon>
        <taxon>Fungi</taxon>
        <taxon>Dikarya</taxon>
        <taxon>Ascomycota</taxon>
        <taxon>Pezizomycotina</taxon>
        <taxon>Sordariomycetes</taxon>
        <taxon>Sordariomycetidae</taxon>
        <taxon>Sordariales</taxon>
        <taxon>Chaetomiaceae</taxon>
        <taxon>Achaetomium</taxon>
    </lineage>
</organism>
<name>A0AAN7H774_9PEZI</name>
<evidence type="ECO:0000259" key="1">
    <source>
        <dbReference type="Pfam" id="PF01266"/>
    </source>
</evidence>
<reference evidence="2" key="1">
    <citation type="journal article" date="2023" name="Mol. Phylogenet. Evol.">
        <title>Genome-scale phylogeny and comparative genomics of the fungal order Sordariales.</title>
        <authorList>
            <person name="Hensen N."/>
            <person name="Bonometti L."/>
            <person name="Westerberg I."/>
            <person name="Brannstrom I.O."/>
            <person name="Guillou S."/>
            <person name="Cros-Aarteil S."/>
            <person name="Calhoun S."/>
            <person name="Haridas S."/>
            <person name="Kuo A."/>
            <person name="Mondo S."/>
            <person name="Pangilinan J."/>
            <person name="Riley R."/>
            <person name="LaButti K."/>
            <person name="Andreopoulos B."/>
            <person name="Lipzen A."/>
            <person name="Chen C."/>
            <person name="Yan M."/>
            <person name="Daum C."/>
            <person name="Ng V."/>
            <person name="Clum A."/>
            <person name="Steindorff A."/>
            <person name="Ohm R.A."/>
            <person name="Martin F."/>
            <person name="Silar P."/>
            <person name="Natvig D.O."/>
            <person name="Lalanne C."/>
            <person name="Gautier V."/>
            <person name="Ament-Velasquez S.L."/>
            <person name="Kruys A."/>
            <person name="Hutchinson M.I."/>
            <person name="Powell A.J."/>
            <person name="Barry K."/>
            <person name="Miller A.N."/>
            <person name="Grigoriev I.V."/>
            <person name="Debuchy R."/>
            <person name="Gladieux P."/>
            <person name="Hiltunen Thoren M."/>
            <person name="Johannesson H."/>
        </authorList>
    </citation>
    <scope>NUCLEOTIDE SEQUENCE</scope>
    <source>
        <strain evidence="2">CBS 532.94</strain>
    </source>
</reference>
<evidence type="ECO:0000313" key="2">
    <source>
        <dbReference type="EMBL" id="KAK4238336.1"/>
    </source>
</evidence>
<keyword evidence="3" id="KW-1185">Reference proteome</keyword>
<proteinExistence type="predicted"/>
<sequence length="497" mass="54300">MDQRAKMPVSLPSANPTVSYWQDPPDAIADHRSTPDLPSSADTVIIGSGITGAAVAWNLLQSTNPGSIVMLEARQACSGATGRNGGHTKAASYRTFTHHVSTLGLAAAKQIARLELANILSVHAFARDHSIDCDLNPCQTIDVIYDPAQWDEAVASVCAMRDAFPSGEPEGQYELYSAEEVKERFHVHDGVYQGREEKVQGGVGYFAGSLSAYRFGVGVLRLCLGRGLNLQTGTPATVLEKKVDDGGGMWWEAKTPRGVIRAKRVVLATNGYTAAVWPRLQGVVVPLRGQVTVQRPGSRMPRRGCLPRTYSFIYDKGYEYMVPRPEGSRFAGDIVMGGGLVRAPDDGLLEFGTTDDAAVNDGISEYLKETAPRYFGPDWGEDDPEGRVRSEWTGIMGFSPDGFPLVGKVRGEEGLWASCSFQGHGMVLCWMCAKALVEMMEDRDGEQIIEWFPDAFRIAEERLALRFQGRLDAIPKTREPSAAERQMTSCVANSVWQ</sequence>
<dbReference type="InterPro" id="IPR036188">
    <property type="entry name" value="FAD/NAD-bd_sf"/>
</dbReference>
<gene>
    <name evidence="2" type="ORF">C8A03DRAFT_43893</name>
</gene>
<dbReference type="GO" id="GO:0005737">
    <property type="term" value="C:cytoplasm"/>
    <property type="evidence" value="ECO:0007669"/>
    <property type="project" value="TreeGrafter"/>
</dbReference>
<dbReference type="EMBL" id="MU860099">
    <property type="protein sequence ID" value="KAK4238336.1"/>
    <property type="molecule type" value="Genomic_DNA"/>
</dbReference>
<evidence type="ECO:0000313" key="3">
    <source>
        <dbReference type="Proteomes" id="UP001303760"/>
    </source>
</evidence>
<dbReference type="Gene3D" id="3.30.9.10">
    <property type="entry name" value="D-Amino Acid Oxidase, subunit A, domain 2"/>
    <property type="match status" value="1"/>
</dbReference>
<dbReference type="InterPro" id="IPR006076">
    <property type="entry name" value="FAD-dep_OxRdtase"/>
</dbReference>
<comment type="caution">
    <text evidence="2">The sequence shown here is derived from an EMBL/GenBank/DDBJ whole genome shotgun (WGS) entry which is preliminary data.</text>
</comment>
<dbReference type="SUPFAM" id="SSF51905">
    <property type="entry name" value="FAD/NAD(P)-binding domain"/>
    <property type="match status" value="1"/>
</dbReference>
<dbReference type="Pfam" id="PF01266">
    <property type="entry name" value="DAO"/>
    <property type="match status" value="1"/>
</dbReference>
<dbReference type="Proteomes" id="UP001303760">
    <property type="component" value="Unassembled WGS sequence"/>
</dbReference>
<feature type="domain" description="FAD dependent oxidoreductase" evidence="1">
    <location>
        <begin position="42"/>
        <end position="439"/>
    </location>
</feature>
<protein>
    <submittedName>
        <fullName evidence="2">FAD dependent oxidoreductase</fullName>
    </submittedName>
</protein>
<reference evidence="2" key="2">
    <citation type="submission" date="2023-05" db="EMBL/GenBank/DDBJ databases">
        <authorList>
            <consortium name="Lawrence Berkeley National Laboratory"/>
            <person name="Steindorff A."/>
            <person name="Hensen N."/>
            <person name="Bonometti L."/>
            <person name="Westerberg I."/>
            <person name="Brannstrom I.O."/>
            <person name="Guillou S."/>
            <person name="Cros-Aarteil S."/>
            <person name="Calhoun S."/>
            <person name="Haridas S."/>
            <person name="Kuo A."/>
            <person name="Mondo S."/>
            <person name="Pangilinan J."/>
            <person name="Riley R."/>
            <person name="Labutti K."/>
            <person name="Andreopoulos B."/>
            <person name="Lipzen A."/>
            <person name="Chen C."/>
            <person name="Yanf M."/>
            <person name="Daum C."/>
            <person name="Ng V."/>
            <person name="Clum A."/>
            <person name="Ohm R."/>
            <person name="Martin F."/>
            <person name="Silar P."/>
            <person name="Natvig D."/>
            <person name="Lalanne C."/>
            <person name="Gautier V."/>
            <person name="Ament-Velasquez S.L."/>
            <person name="Kruys A."/>
            <person name="Hutchinson M.I."/>
            <person name="Powell A.J."/>
            <person name="Barry K."/>
            <person name="Miller A.N."/>
            <person name="Grigoriev I.V."/>
            <person name="Debuchy R."/>
            <person name="Gladieux P."/>
            <person name="Thoren M.H."/>
            <person name="Johannesson H."/>
        </authorList>
    </citation>
    <scope>NUCLEOTIDE SEQUENCE</scope>
    <source>
        <strain evidence="2">CBS 532.94</strain>
    </source>
</reference>
<accession>A0AAN7H774</accession>
<dbReference type="PANTHER" id="PTHR13847">
    <property type="entry name" value="SARCOSINE DEHYDROGENASE-RELATED"/>
    <property type="match status" value="1"/>
</dbReference>